<dbReference type="InterPro" id="IPR023214">
    <property type="entry name" value="HAD_sf"/>
</dbReference>
<reference evidence="10 11" key="1">
    <citation type="submission" date="2015-12" db="EMBL/GenBank/DDBJ databases">
        <title>Genome sequence of Thalassospira xiamenensis MCCC 1A03005.</title>
        <authorList>
            <person name="Lu L."/>
            <person name="Lai Q."/>
            <person name="Shao Z."/>
            <person name="Qian P."/>
        </authorList>
    </citation>
    <scope>NUCLEOTIDE SEQUENCE [LARGE SCALE GENOMIC DNA]</scope>
    <source>
        <strain evidence="10 11">MCCC 1A03005</strain>
    </source>
</reference>
<dbReference type="SUPFAM" id="SSF55008">
    <property type="entry name" value="HMA, heavy metal-associated domain"/>
    <property type="match status" value="1"/>
</dbReference>
<evidence type="ECO:0000256" key="8">
    <source>
        <dbReference type="SAM" id="MobiDB-lite"/>
    </source>
</evidence>
<evidence type="ECO:0000313" key="10">
    <source>
        <dbReference type="EMBL" id="KZD03679.1"/>
    </source>
</evidence>
<feature type="transmembrane region" description="Helical" evidence="7">
    <location>
        <begin position="234"/>
        <end position="256"/>
    </location>
</feature>
<dbReference type="InterPro" id="IPR021993">
    <property type="entry name" value="ATPase-cat-bd"/>
</dbReference>
<dbReference type="InterPro" id="IPR006121">
    <property type="entry name" value="HMA_dom"/>
</dbReference>
<feature type="transmembrane region" description="Helical" evidence="7">
    <location>
        <begin position="202"/>
        <end position="222"/>
    </location>
</feature>
<dbReference type="Gene3D" id="3.40.50.1000">
    <property type="entry name" value="HAD superfamily/HAD-like"/>
    <property type="match status" value="1"/>
</dbReference>
<dbReference type="SUPFAM" id="SSF56784">
    <property type="entry name" value="HAD-like"/>
    <property type="match status" value="1"/>
</dbReference>
<keyword evidence="3 7" id="KW-0812">Transmembrane</keyword>
<dbReference type="EMBL" id="LPXL01000023">
    <property type="protein sequence ID" value="KZD03679.1"/>
    <property type="molecule type" value="Genomic_DNA"/>
</dbReference>
<keyword evidence="7" id="KW-0547">Nucleotide-binding</keyword>
<dbReference type="Pfam" id="PF00702">
    <property type="entry name" value="Hydrolase"/>
    <property type="match status" value="1"/>
</dbReference>
<dbReference type="InterPro" id="IPR008250">
    <property type="entry name" value="ATPase_P-typ_transduc_dom_A_sf"/>
</dbReference>
<dbReference type="Pfam" id="PF12156">
    <property type="entry name" value="ATPase-cat_bd"/>
    <property type="match status" value="1"/>
</dbReference>
<name>A0ABR5Y2J5_9PROT</name>
<dbReference type="NCBIfam" id="TIGR01525">
    <property type="entry name" value="ATPase-IB_hvy"/>
    <property type="match status" value="1"/>
</dbReference>
<comment type="similarity">
    <text evidence="2 7">Belongs to the cation transport ATPase (P-type) (TC 3.A.3) family. Type IB subfamily.</text>
</comment>
<feature type="transmembrane region" description="Helical" evidence="7">
    <location>
        <begin position="168"/>
        <end position="190"/>
    </location>
</feature>
<dbReference type="PANTHER" id="PTHR46594:SF4">
    <property type="entry name" value="P-TYPE CATION-TRANSPORTING ATPASE"/>
    <property type="match status" value="1"/>
</dbReference>
<dbReference type="Proteomes" id="UP000076167">
    <property type="component" value="Unassembled WGS sequence"/>
</dbReference>
<dbReference type="InterPro" id="IPR036412">
    <property type="entry name" value="HAD-like_sf"/>
</dbReference>
<feature type="transmembrane region" description="Helical" evidence="7">
    <location>
        <begin position="262"/>
        <end position="280"/>
    </location>
</feature>
<organism evidence="10 11">
    <name type="scientific">Thalassospira xiamenensis</name>
    <dbReference type="NCBI Taxonomy" id="220697"/>
    <lineage>
        <taxon>Bacteria</taxon>
        <taxon>Pseudomonadati</taxon>
        <taxon>Pseudomonadota</taxon>
        <taxon>Alphaproteobacteria</taxon>
        <taxon>Rhodospirillales</taxon>
        <taxon>Thalassospiraceae</taxon>
        <taxon>Thalassospira</taxon>
    </lineage>
</organism>
<dbReference type="InterPro" id="IPR027256">
    <property type="entry name" value="P-typ_ATPase_IB"/>
</dbReference>
<dbReference type="NCBIfam" id="TIGR01511">
    <property type="entry name" value="ATPase-IB1_Cu"/>
    <property type="match status" value="1"/>
</dbReference>
<dbReference type="Pfam" id="PF00403">
    <property type="entry name" value="HMA"/>
    <property type="match status" value="1"/>
</dbReference>
<dbReference type="NCBIfam" id="TIGR01512">
    <property type="entry name" value="ATPase-IB2_Cd"/>
    <property type="match status" value="1"/>
</dbReference>
<dbReference type="Pfam" id="PF00122">
    <property type="entry name" value="E1-E2_ATPase"/>
    <property type="match status" value="1"/>
</dbReference>
<evidence type="ECO:0000256" key="1">
    <source>
        <dbReference type="ARBA" id="ARBA00004370"/>
    </source>
</evidence>
<dbReference type="InterPro" id="IPR018303">
    <property type="entry name" value="ATPase_P-typ_P_site"/>
</dbReference>
<comment type="subcellular location">
    <subcellularLocation>
        <location evidence="7">Cell membrane</location>
    </subcellularLocation>
    <subcellularLocation>
        <location evidence="1">Membrane</location>
    </subcellularLocation>
</comment>
<dbReference type="Gene3D" id="3.40.1110.10">
    <property type="entry name" value="Calcium-transporting ATPase, cytoplasmic domain N"/>
    <property type="match status" value="1"/>
</dbReference>
<evidence type="ECO:0000256" key="4">
    <source>
        <dbReference type="ARBA" id="ARBA00022723"/>
    </source>
</evidence>
<dbReference type="PROSITE" id="PS50846">
    <property type="entry name" value="HMA_2"/>
    <property type="match status" value="1"/>
</dbReference>
<feature type="transmembrane region" description="Helical" evidence="7">
    <location>
        <begin position="449"/>
        <end position="472"/>
    </location>
</feature>
<dbReference type="InterPro" id="IPR059000">
    <property type="entry name" value="ATPase_P-type_domA"/>
</dbReference>
<dbReference type="InterPro" id="IPR023299">
    <property type="entry name" value="ATPase_P-typ_cyto_dom_N"/>
</dbReference>
<keyword evidence="7" id="KW-1003">Cell membrane</keyword>
<dbReference type="Gene3D" id="2.70.150.10">
    <property type="entry name" value="Calcium-transporting ATPase, cytoplasmic transduction domain A"/>
    <property type="match status" value="1"/>
</dbReference>
<dbReference type="CDD" id="cd00371">
    <property type="entry name" value="HMA"/>
    <property type="match status" value="1"/>
</dbReference>
<dbReference type="PRINTS" id="PR00119">
    <property type="entry name" value="CATATPASE"/>
</dbReference>
<keyword evidence="4 7" id="KW-0479">Metal-binding</keyword>
<sequence length="810" mass="86193">MTPQTTCRHCGDPVTSMSSVGPDFCCRGCAGAFELLGDLGLKSYYSRRSIDPKARPLRPDSDEIAAVNFTDLVSTDDEGVHHLNLMVDGIHCAACVWLIETLLQKNPSVLHARVNMTTRRLRLTWNGDIADVDELVKPVLQMGYRLIPFDPAALEQATQARNSELLRCLAVAGFAAGNVMLLSVSVWAGYFQGMGGATRDLFHWISALIALPAAIYAGMPFYRSAWGAIRNRRVNMDVPISLGVILALGMSLAETMRGGPHAYFDSAITLLFFLLVGRYLDSRARGQARSAAEHLLSLNARSVTVLADDGTRRLIAPDKAKPGMIVLVAAGERIGIDGEILDGQSDIDTSLITGESIPNTAKPGTTVFAGTTNISAPLRIRVTATGQTTLLAEIVRLMENAEQGRARYVALADRVAKSYAPVVHLLSGTTFLGWWLIGGIGWQDALMNAIAVLIITCPCALALAVPVVQVIATGRLLRAGILVKSATALERLTRIRGVIFDKTGTLTTGKPELISNPDDDTALELAASIAANSTHPLSRALVRAAGNVTPIANVSEHPGQGLSAELPGGTVRLGSRAFCGIAENADLSSHIAGPEMWLQEPGRAATRFVFRDAPRHDAEQVIETLSSRGFDISLLSGDRAVTVARLAETLGIRDWKAQLSPADKANEIARRAENGKCDLMVGDGINDAPALAAAYASMSPASAAEISQNVADIVFQGDRLSAVIEAIDVARKSDRLVRQNFTLSFAYNLITIPLAVSGMVTPLIAAIAMSSSSLIVIANALRLRSGTDKQRAEDPSALPVHAQEAGAPSV</sequence>
<feature type="domain" description="HMA" evidence="9">
    <location>
        <begin position="81"/>
        <end position="147"/>
    </location>
</feature>
<dbReference type="InterPro" id="IPR023298">
    <property type="entry name" value="ATPase_P-typ_TM_dom_sf"/>
</dbReference>
<evidence type="ECO:0000256" key="6">
    <source>
        <dbReference type="ARBA" id="ARBA00023136"/>
    </source>
</evidence>
<accession>A0ABR5Y2J5</accession>
<keyword evidence="7" id="KW-0067">ATP-binding</keyword>
<keyword evidence="11" id="KW-1185">Reference proteome</keyword>
<keyword evidence="6 7" id="KW-0472">Membrane</keyword>
<keyword evidence="5 7" id="KW-1133">Transmembrane helix</keyword>
<dbReference type="PANTHER" id="PTHR46594">
    <property type="entry name" value="P-TYPE CATION-TRANSPORTING ATPASE"/>
    <property type="match status" value="1"/>
</dbReference>
<protein>
    <submittedName>
        <fullName evidence="10">ATPase P</fullName>
    </submittedName>
</protein>
<evidence type="ECO:0000256" key="2">
    <source>
        <dbReference type="ARBA" id="ARBA00006024"/>
    </source>
</evidence>
<comment type="caution">
    <text evidence="10">The sequence shown here is derived from an EMBL/GenBank/DDBJ whole genome shotgun (WGS) entry which is preliminary data.</text>
</comment>
<evidence type="ECO:0000256" key="3">
    <source>
        <dbReference type="ARBA" id="ARBA00022692"/>
    </source>
</evidence>
<gene>
    <name evidence="10" type="ORF">AUP40_01460</name>
</gene>
<evidence type="ECO:0000313" key="11">
    <source>
        <dbReference type="Proteomes" id="UP000076167"/>
    </source>
</evidence>
<proteinExistence type="inferred from homology"/>
<feature type="transmembrane region" description="Helical" evidence="7">
    <location>
        <begin position="419"/>
        <end position="437"/>
    </location>
</feature>
<feature type="transmembrane region" description="Helical" evidence="7">
    <location>
        <begin position="741"/>
        <end position="757"/>
    </location>
</feature>
<dbReference type="InterPro" id="IPR036163">
    <property type="entry name" value="HMA_dom_sf"/>
</dbReference>
<evidence type="ECO:0000256" key="7">
    <source>
        <dbReference type="RuleBase" id="RU362081"/>
    </source>
</evidence>
<dbReference type="SUPFAM" id="SSF81665">
    <property type="entry name" value="Calcium ATPase, transmembrane domain M"/>
    <property type="match status" value="1"/>
</dbReference>
<dbReference type="Gene3D" id="3.30.70.100">
    <property type="match status" value="1"/>
</dbReference>
<evidence type="ECO:0000259" key="9">
    <source>
        <dbReference type="PROSITE" id="PS50846"/>
    </source>
</evidence>
<dbReference type="PROSITE" id="PS00154">
    <property type="entry name" value="ATPASE_E1_E2"/>
    <property type="match status" value="1"/>
</dbReference>
<dbReference type="InterPro" id="IPR001757">
    <property type="entry name" value="P_typ_ATPase"/>
</dbReference>
<dbReference type="NCBIfam" id="TIGR01494">
    <property type="entry name" value="ATPase_P-type"/>
    <property type="match status" value="1"/>
</dbReference>
<feature type="region of interest" description="Disordered" evidence="8">
    <location>
        <begin position="788"/>
        <end position="810"/>
    </location>
</feature>
<evidence type="ECO:0000256" key="5">
    <source>
        <dbReference type="ARBA" id="ARBA00022989"/>
    </source>
</evidence>
<dbReference type="SUPFAM" id="SSF81653">
    <property type="entry name" value="Calcium ATPase, transduction domain A"/>
    <property type="match status" value="1"/>
</dbReference>